<dbReference type="PANTHER" id="PTHR43179:SF7">
    <property type="entry name" value="RHAMNOSYLTRANSFERASE WBBL"/>
    <property type="match status" value="1"/>
</dbReference>
<dbReference type="AlphaFoldDB" id="A0A2H0W3D5"/>
<accession>A0A2H0W3D5</accession>
<protein>
    <recommendedName>
        <fullName evidence="1">Glycosyltransferase 2-like domain-containing protein</fullName>
    </recommendedName>
</protein>
<proteinExistence type="predicted"/>
<dbReference type="PANTHER" id="PTHR43179">
    <property type="entry name" value="RHAMNOSYLTRANSFERASE WBBL"/>
    <property type="match status" value="1"/>
</dbReference>
<comment type="caution">
    <text evidence="2">The sequence shown here is derived from an EMBL/GenBank/DDBJ whole genome shotgun (WGS) entry which is preliminary data.</text>
</comment>
<dbReference type="Proteomes" id="UP000229056">
    <property type="component" value="Unassembled WGS sequence"/>
</dbReference>
<dbReference type="Pfam" id="PF00535">
    <property type="entry name" value="Glycos_transf_2"/>
    <property type="match status" value="1"/>
</dbReference>
<dbReference type="EMBL" id="PEZY01000012">
    <property type="protein sequence ID" value="PIS05879.1"/>
    <property type="molecule type" value="Genomic_DNA"/>
</dbReference>
<reference evidence="3" key="1">
    <citation type="submission" date="2017-09" db="EMBL/GenBank/DDBJ databases">
        <title>Depth-based differentiation of microbial function through sediment-hosted aquifers and enrichment of novel symbionts in the deep terrestrial subsurface.</title>
        <authorList>
            <person name="Probst A.J."/>
            <person name="Ladd B."/>
            <person name="Jarett J.K."/>
            <person name="Geller-Mcgrath D.E."/>
            <person name="Sieber C.M.K."/>
            <person name="Emerson J.B."/>
            <person name="Anantharaman K."/>
            <person name="Thomas B.C."/>
            <person name="Malmstrom R."/>
            <person name="Stieglmeier M."/>
            <person name="Klingl A."/>
            <person name="Woyke T."/>
            <person name="Ryan C.M."/>
            <person name="Banfield J.F."/>
        </authorList>
    </citation>
    <scope>NUCLEOTIDE SEQUENCE [LARGE SCALE GENOMIC DNA]</scope>
</reference>
<evidence type="ECO:0000313" key="2">
    <source>
        <dbReference type="EMBL" id="PIS05879.1"/>
    </source>
</evidence>
<dbReference type="InterPro" id="IPR001173">
    <property type="entry name" value="Glyco_trans_2-like"/>
</dbReference>
<dbReference type="SUPFAM" id="SSF53448">
    <property type="entry name" value="Nucleotide-diphospho-sugar transferases"/>
    <property type="match status" value="1"/>
</dbReference>
<evidence type="ECO:0000313" key="3">
    <source>
        <dbReference type="Proteomes" id="UP000229056"/>
    </source>
</evidence>
<gene>
    <name evidence="2" type="ORF">COT80_03875</name>
</gene>
<sequence>MEISIIINNYKTKGLLKQCLAGIYAYPPSVSYEIIVVDNNSQDGSVEMVKDKFPQVKLVASGENLGHHRGNNLGIKNSSGKYILILNTDIAFLDNSIDRIYNFMESHSEAALTGPKLKNPDGSIQMSCMRFPSKLVPIYRRTFLGNFSFAKKEIDHYLMKDFDHMSTKEVDWILGACVMIRKSAIDKVGPMDESLFLYFGDIAWCRKFWEFNYKVYYFVDANIIHYHKRESAQSGIFSLVFWIHIIDWLRYLKKYSVKN</sequence>
<dbReference type="CDD" id="cd04186">
    <property type="entry name" value="GT_2_like_c"/>
    <property type="match status" value="1"/>
</dbReference>
<name>A0A2H0W3D5_9BACT</name>
<dbReference type="Gene3D" id="3.90.550.10">
    <property type="entry name" value="Spore Coat Polysaccharide Biosynthesis Protein SpsA, Chain A"/>
    <property type="match status" value="1"/>
</dbReference>
<feature type="domain" description="Glycosyltransferase 2-like" evidence="1">
    <location>
        <begin position="4"/>
        <end position="153"/>
    </location>
</feature>
<evidence type="ECO:0000259" key="1">
    <source>
        <dbReference type="Pfam" id="PF00535"/>
    </source>
</evidence>
<organism evidence="2 3">
    <name type="scientific">Candidatus Buchananbacteria bacterium CG10_big_fil_rev_8_21_14_0_10_33_19</name>
    <dbReference type="NCBI Taxonomy" id="1974525"/>
    <lineage>
        <taxon>Bacteria</taxon>
        <taxon>Candidatus Buchananiibacteriota</taxon>
    </lineage>
</organism>
<dbReference type="InterPro" id="IPR029044">
    <property type="entry name" value="Nucleotide-diphossugar_trans"/>
</dbReference>